<dbReference type="GO" id="GO:0043565">
    <property type="term" value="F:sequence-specific DNA binding"/>
    <property type="evidence" value="ECO:0007669"/>
    <property type="project" value="TreeGrafter"/>
</dbReference>
<name>A0A1Z4LNS7_9CYAN</name>
<dbReference type="InterPro" id="IPR002686">
    <property type="entry name" value="Transposase_17"/>
</dbReference>
<dbReference type="GO" id="GO:0004803">
    <property type="term" value="F:transposase activity"/>
    <property type="evidence" value="ECO:0007669"/>
    <property type="project" value="InterPro"/>
</dbReference>
<dbReference type="SMART" id="SM01321">
    <property type="entry name" value="Y1_Tnp"/>
    <property type="match status" value="1"/>
</dbReference>
<dbReference type="Gene3D" id="3.30.70.1290">
    <property type="entry name" value="Transposase IS200-like"/>
    <property type="match status" value="1"/>
</dbReference>
<gene>
    <name evidence="2" type="ORF">NIES267_24010</name>
</gene>
<dbReference type="NCBIfam" id="NF047646">
    <property type="entry name" value="REP_Tyr_transpos"/>
    <property type="match status" value="1"/>
</dbReference>
<accession>A0A1Z4LNS7</accession>
<organism evidence="2 3">
    <name type="scientific">Calothrix parasitica NIES-267</name>
    <dbReference type="NCBI Taxonomy" id="1973488"/>
    <lineage>
        <taxon>Bacteria</taxon>
        <taxon>Bacillati</taxon>
        <taxon>Cyanobacteriota</taxon>
        <taxon>Cyanophyceae</taxon>
        <taxon>Nostocales</taxon>
        <taxon>Calotrichaceae</taxon>
        <taxon>Calothrix</taxon>
    </lineage>
</organism>
<dbReference type="Pfam" id="PF01797">
    <property type="entry name" value="Y1_Tnp"/>
    <property type="match status" value="1"/>
</dbReference>
<reference evidence="2 3" key="1">
    <citation type="submission" date="2017-06" db="EMBL/GenBank/DDBJ databases">
        <title>Genome sequencing of cyanobaciteial culture collection at National Institute for Environmental Studies (NIES).</title>
        <authorList>
            <person name="Hirose Y."/>
            <person name="Shimura Y."/>
            <person name="Fujisawa T."/>
            <person name="Nakamura Y."/>
            <person name="Kawachi M."/>
        </authorList>
    </citation>
    <scope>NUCLEOTIDE SEQUENCE [LARGE SCALE GENOMIC DNA]</scope>
    <source>
        <strain evidence="2 3">NIES-267</strain>
    </source>
</reference>
<dbReference type="SUPFAM" id="SSF143422">
    <property type="entry name" value="Transposase IS200-like"/>
    <property type="match status" value="1"/>
</dbReference>
<dbReference type="GO" id="GO:0006313">
    <property type="term" value="P:DNA transposition"/>
    <property type="evidence" value="ECO:0007669"/>
    <property type="project" value="InterPro"/>
</dbReference>
<dbReference type="PANTHER" id="PTHR36966:SF1">
    <property type="entry name" value="REP-ASSOCIATED TYROSINE TRANSPOSASE"/>
    <property type="match status" value="1"/>
</dbReference>
<dbReference type="OrthoDB" id="9794403at2"/>
<evidence type="ECO:0000313" key="2">
    <source>
        <dbReference type="EMBL" id="BAY82915.1"/>
    </source>
</evidence>
<proteinExistence type="predicted"/>
<dbReference type="InterPro" id="IPR036515">
    <property type="entry name" value="Transposase_17_sf"/>
</dbReference>
<feature type="domain" description="Transposase IS200-like" evidence="1">
    <location>
        <begin position="9"/>
        <end position="137"/>
    </location>
</feature>
<dbReference type="Proteomes" id="UP000218418">
    <property type="component" value="Chromosome"/>
</dbReference>
<keyword evidence="3" id="KW-1185">Reference proteome</keyword>
<dbReference type="InterPro" id="IPR052715">
    <property type="entry name" value="RAYT_transposase"/>
</dbReference>
<sequence length="186" mass="22585">MPEYRRLKIEGGTYFFTLVTYNRHPWLCNEIARSNLRKAIEWVRLKYPFKIDAFVLLPEHLHCILTLPDGDDNYSIRWKWIKTFVTKRCEDKFALKYPMSESGKKRQEGNLWQRRFWEHCIRDEKDFQAHCDYIHYNPVKHGLCNSPQDWQFSSFHRFVKEGIYSQDWGVNEVPKISKLISDEEFE</sequence>
<dbReference type="PANTHER" id="PTHR36966">
    <property type="entry name" value="REP-ASSOCIATED TYROSINE TRANSPOSASE"/>
    <property type="match status" value="1"/>
</dbReference>
<protein>
    <recommendedName>
        <fullName evidence="1">Transposase IS200-like domain-containing protein</fullName>
    </recommendedName>
</protein>
<evidence type="ECO:0000259" key="1">
    <source>
        <dbReference type="SMART" id="SM01321"/>
    </source>
</evidence>
<dbReference type="EMBL" id="AP018227">
    <property type="protein sequence ID" value="BAY82915.1"/>
    <property type="molecule type" value="Genomic_DNA"/>
</dbReference>
<dbReference type="AlphaFoldDB" id="A0A1Z4LNS7"/>
<evidence type="ECO:0000313" key="3">
    <source>
        <dbReference type="Proteomes" id="UP000218418"/>
    </source>
</evidence>